<accession>A0ABU0XKT5</accession>
<evidence type="ECO:0000313" key="5">
    <source>
        <dbReference type="EMBL" id="MDQ4215178.1"/>
    </source>
</evidence>
<dbReference type="PANTHER" id="PTHR30146:SF109">
    <property type="entry name" value="HTH-TYPE TRANSCRIPTIONAL REGULATOR GALS"/>
    <property type="match status" value="1"/>
</dbReference>
<dbReference type="InterPro" id="IPR010982">
    <property type="entry name" value="Lambda_DNA-bd_dom_sf"/>
</dbReference>
<dbReference type="PROSITE" id="PS50932">
    <property type="entry name" value="HTH_LACI_2"/>
    <property type="match status" value="1"/>
</dbReference>
<reference evidence="5 6" key="1">
    <citation type="submission" date="2023-08" db="EMBL/GenBank/DDBJ databases">
        <title>Microbacterium sp. nov., isolated from a waste landfill.</title>
        <authorList>
            <person name="Wen W."/>
        </authorList>
    </citation>
    <scope>NUCLEOTIDE SEQUENCE [LARGE SCALE GENOMIC DNA]</scope>
    <source>
        <strain evidence="5 6">ASV81</strain>
    </source>
</reference>
<sequence length="334" mass="35643">MVSISDVARHAGVSPTTVSHALSGKRRVSDELRDKVLNAMAELDYVPTRAAQNLALGRSGILAIIVPDIAIEYFAELAKSVEREAVERGYNLMLATTGFDAEREARYLEMIASRAVDGIVYASGASLGITARASLSHGLPVVMVDEELEGVELRTVISDNEEGGRLVAEHLLALGHRRVLEIQGAPLPVTSVNRSRGFAQPWIAAGGEIVTTSGDYTADGGRAAVERYLPEMRERGMTAVFAHNDLMALGALDALRSHGIGVPDEVSVVGFDDMSSGHYSVPRLTTVRQDVDALGRLAAQAVLDAVEAKEPIAPERTVLPVTLIVRSSTAEAVR</sequence>
<keyword evidence="3" id="KW-0804">Transcription</keyword>
<evidence type="ECO:0000256" key="1">
    <source>
        <dbReference type="ARBA" id="ARBA00023015"/>
    </source>
</evidence>
<protein>
    <submittedName>
        <fullName evidence="5">LacI family DNA-binding transcriptional regulator</fullName>
    </submittedName>
</protein>
<dbReference type="Gene3D" id="3.40.50.2300">
    <property type="match status" value="2"/>
</dbReference>
<proteinExistence type="predicted"/>
<keyword evidence="2 5" id="KW-0238">DNA-binding</keyword>
<keyword evidence="6" id="KW-1185">Reference proteome</keyword>
<dbReference type="Pfam" id="PF00356">
    <property type="entry name" value="LacI"/>
    <property type="match status" value="1"/>
</dbReference>
<dbReference type="SUPFAM" id="SSF53822">
    <property type="entry name" value="Periplasmic binding protein-like I"/>
    <property type="match status" value="1"/>
</dbReference>
<dbReference type="SUPFAM" id="SSF47413">
    <property type="entry name" value="lambda repressor-like DNA-binding domains"/>
    <property type="match status" value="1"/>
</dbReference>
<name>A0ABU0XKT5_9MICO</name>
<dbReference type="Proteomes" id="UP001230289">
    <property type="component" value="Unassembled WGS sequence"/>
</dbReference>
<evidence type="ECO:0000256" key="3">
    <source>
        <dbReference type="ARBA" id="ARBA00023163"/>
    </source>
</evidence>
<evidence type="ECO:0000313" key="6">
    <source>
        <dbReference type="Proteomes" id="UP001230289"/>
    </source>
</evidence>
<dbReference type="PANTHER" id="PTHR30146">
    <property type="entry name" value="LACI-RELATED TRANSCRIPTIONAL REPRESSOR"/>
    <property type="match status" value="1"/>
</dbReference>
<feature type="domain" description="HTH lacI-type" evidence="4">
    <location>
        <begin position="2"/>
        <end position="56"/>
    </location>
</feature>
<dbReference type="SMART" id="SM00354">
    <property type="entry name" value="HTH_LACI"/>
    <property type="match status" value="1"/>
</dbReference>
<dbReference type="Pfam" id="PF13377">
    <property type="entry name" value="Peripla_BP_3"/>
    <property type="match status" value="1"/>
</dbReference>
<comment type="caution">
    <text evidence="5">The sequence shown here is derived from an EMBL/GenBank/DDBJ whole genome shotgun (WGS) entry which is preliminary data.</text>
</comment>
<evidence type="ECO:0000256" key="2">
    <source>
        <dbReference type="ARBA" id="ARBA00023125"/>
    </source>
</evidence>
<dbReference type="InterPro" id="IPR028082">
    <property type="entry name" value="Peripla_BP_I"/>
</dbReference>
<organism evidence="5 6">
    <name type="scientific">Microbacterium capsulatum</name>
    <dbReference type="NCBI Taxonomy" id="3041921"/>
    <lineage>
        <taxon>Bacteria</taxon>
        <taxon>Bacillati</taxon>
        <taxon>Actinomycetota</taxon>
        <taxon>Actinomycetes</taxon>
        <taxon>Micrococcales</taxon>
        <taxon>Microbacteriaceae</taxon>
        <taxon>Microbacterium</taxon>
    </lineage>
</organism>
<dbReference type="PROSITE" id="PS00356">
    <property type="entry name" value="HTH_LACI_1"/>
    <property type="match status" value="1"/>
</dbReference>
<dbReference type="CDD" id="cd06267">
    <property type="entry name" value="PBP1_LacI_sugar_binding-like"/>
    <property type="match status" value="1"/>
</dbReference>
<dbReference type="GO" id="GO:0003677">
    <property type="term" value="F:DNA binding"/>
    <property type="evidence" value="ECO:0007669"/>
    <property type="project" value="UniProtKB-KW"/>
</dbReference>
<dbReference type="InterPro" id="IPR046335">
    <property type="entry name" value="LacI/GalR-like_sensor"/>
</dbReference>
<dbReference type="EMBL" id="JAVFCB010000009">
    <property type="protein sequence ID" value="MDQ4215178.1"/>
    <property type="molecule type" value="Genomic_DNA"/>
</dbReference>
<dbReference type="Gene3D" id="1.10.260.40">
    <property type="entry name" value="lambda repressor-like DNA-binding domains"/>
    <property type="match status" value="1"/>
</dbReference>
<dbReference type="InterPro" id="IPR000843">
    <property type="entry name" value="HTH_LacI"/>
</dbReference>
<evidence type="ECO:0000259" key="4">
    <source>
        <dbReference type="PROSITE" id="PS50932"/>
    </source>
</evidence>
<dbReference type="RefSeq" id="WP_308490132.1">
    <property type="nucleotide sequence ID" value="NZ_JAVFCB010000009.1"/>
</dbReference>
<keyword evidence="1" id="KW-0805">Transcription regulation</keyword>
<gene>
    <name evidence="5" type="ORF">RBR11_14760</name>
</gene>
<dbReference type="CDD" id="cd01392">
    <property type="entry name" value="HTH_LacI"/>
    <property type="match status" value="1"/>
</dbReference>